<protein>
    <submittedName>
        <fullName evidence="1">Uncharacterized protein</fullName>
    </submittedName>
</protein>
<name>A0A195CU96_9HYME</name>
<dbReference type="Proteomes" id="UP000078542">
    <property type="component" value="Unassembled WGS sequence"/>
</dbReference>
<keyword evidence="2" id="KW-1185">Reference proteome</keyword>
<sequence length="124" mass="14519">MDDRFFRVDTLKKGTETESCRSLPRIYKTREQPTRRAKQRNHIDLEPYTLHGRRVRINKDFPSRASRHSYTRFRSVDSSFRTIDPHYTPATGRGASLYSAIRPFAENTHASYLDPTATNSRNEI</sequence>
<gene>
    <name evidence="1" type="ORF">ALC62_04996</name>
</gene>
<proteinExistence type="predicted"/>
<dbReference type="AlphaFoldDB" id="A0A195CU96"/>
<organism evidence="1 2">
    <name type="scientific">Cyphomyrmex costatus</name>
    <dbReference type="NCBI Taxonomy" id="456900"/>
    <lineage>
        <taxon>Eukaryota</taxon>
        <taxon>Metazoa</taxon>
        <taxon>Ecdysozoa</taxon>
        <taxon>Arthropoda</taxon>
        <taxon>Hexapoda</taxon>
        <taxon>Insecta</taxon>
        <taxon>Pterygota</taxon>
        <taxon>Neoptera</taxon>
        <taxon>Endopterygota</taxon>
        <taxon>Hymenoptera</taxon>
        <taxon>Apocrita</taxon>
        <taxon>Aculeata</taxon>
        <taxon>Formicoidea</taxon>
        <taxon>Formicidae</taxon>
        <taxon>Myrmicinae</taxon>
        <taxon>Cyphomyrmex</taxon>
    </lineage>
</organism>
<reference evidence="1 2" key="1">
    <citation type="submission" date="2016-03" db="EMBL/GenBank/DDBJ databases">
        <title>Cyphomyrmex costatus WGS genome.</title>
        <authorList>
            <person name="Nygaard S."/>
            <person name="Hu H."/>
            <person name="Boomsma J."/>
            <person name="Zhang G."/>
        </authorList>
    </citation>
    <scope>NUCLEOTIDE SEQUENCE [LARGE SCALE GENOMIC DNA]</scope>
    <source>
        <strain evidence="1">MS0001</strain>
        <tissue evidence="1">Whole body</tissue>
    </source>
</reference>
<dbReference type="EMBL" id="KQ977279">
    <property type="protein sequence ID" value="KYN04230.1"/>
    <property type="molecule type" value="Genomic_DNA"/>
</dbReference>
<accession>A0A195CU96</accession>
<evidence type="ECO:0000313" key="1">
    <source>
        <dbReference type="EMBL" id="KYN04230.1"/>
    </source>
</evidence>
<evidence type="ECO:0000313" key="2">
    <source>
        <dbReference type="Proteomes" id="UP000078542"/>
    </source>
</evidence>